<evidence type="ECO:0000256" key="3">
    <source>
        <dbReference type="ARBA" id="ARBA00022705"/>
    </source>
</evidence>
<comment type="catalytic activity">
    <reaction evidence="6">
        <text>ATP + (deoxyribonucleotide)n-3'-hydroxyl + 5'-phospho-(deoxyribonucleotide)m = (deoxyribonucleotide)n+m + AMP + diphosphate.</text>
        <dbReference type="EC" id="6.5.1.1"/>
    </reaction>
</comment>
<dbReference type="EMBL" id="FAVB01000003">
    <property type="protein sequence ID" value="CUU84002.1"/>
    <property type="molecule type" value="Genomic_DNA"/>
</dbReference>
<dbReference type="Gene3D" id="3.30.1490.70">
    <property type="match status" value="1"/>
</dbReference>
<dbReference type="GO" id="GO:0006260">
    <property type="term" value="P:DNA replication"/>
    <property type="evidence" value="ECO:0007669"/>
    <property type="project" value="UniProtKB-KW"/>
</dbReference>
<evidence type="ECO:0000256" key="4">
    <source>
        <dbReference type="ARBA" id="ARBA00022763"/>
    </source>
</evidence>
<dbReference type="RefSeq" id="WP_059425932.1">
    <property type="nucleotide sequence ID" value="NZ_FAVB01000003.1"/>
</dbReference>
<dbReference type="InterPro" id="IPR012310">
    <property type="entry name" value="DNA_ligase_ATP-dep_cent"/>
</dbReference>
<dbReference type="InterPro" id="IPR016059">
    <property type="entry name" value="DNA_ligase_ATP-dep_CS"/>
</dbReference>
<dbReference type="GO" id="GO:0003910">
    <property type="term" value="F:DNA ligase (ATP) activity"/>
    <property type="evidence" value="ECO:0007669"/>
    <property type="project" value="UniProtKB-EC"/>
</dbReference>
<name>A0A0S4S050_CAMHY</name>
<dbReference type="CDD" id="cd08041">
    <property type="entry name" value="OBF_kDNA_ligase_like"/>
    <property type="match status" value="1"/>
</dbReference>
<keyword evidence="2 8" id="KW-0436">Ligase</keyword>
<comment type="caution">
    <text evidence="8">The sequence shown here is derived from an EMBL/GenBank/DDBJ whole genome shotgun (WGS) entry which is preliminary data.</text>
</comment>
<dbReference type="InterPro" id="IPR050326">
    <property type="entry name" value="NAD_dep_DNA_ligaseB"/>
</dbReference>
<dbReference type="CDD" id="cd07896">
    <property type="entry name" value="Adenylation_kDNA_ligase_like"/>
    <property type="match status" value="1"/>
</dbReference>
<dbReference type="Gene3D" id="2.40.50.140">
    <property type="entry name" value="Nucleic acid-binding proteins"/>
    <property type="match status" value="1"/>
</dbReference>
<feature type="domain" description="ATP-dependent DNA ligase family profile" evidence="7">
    <location>
        <begin position="116"/>
        <end position="186"/>
    </location>
</feature>
<evidence type="ECO:0000256" key="5">
    <source>
        <dbReference type="ARBA" id="ARBA00023204"/>
    </source>
</evidence>
<evidence type="ECO:0000256" key="2">
    <source>
        <dbReference type="ARBA" id="ARBA00022598"/>
    </source>
</evidence>
<dbReference type="Pfam" id="PF14743">
    <property type="entry name" value="DNA_ligase_OB_2"/>
    <property type="match status" value="1"/>
</dbReference>
<dbReference type="SUPFAM" id="SSF50249">
    <property type="entry name" value="Nucleic acid-binding proteins"/>
    <property type="match status" value="1"/>
</dbReference>
<dbReference type="NCBIfam" id="NF006592">
    <property type="entry name" value="PRK09125.1"/>
    <property type="match status" value="1"/>
</dbReference>
<dbReference type="AlphaFoldDB" id="A0A0S4S050"/>
<evidence type="ECO:0000313" key="9">
    <source>
        <dbReference type="Proteomes" id="UP000052237"/>
    </source>
</evidence>
<organism evidence="8 9">
    <name type="scientific">Campylobacter hyointestinalis subsp. hyointestinalis</name>
    <dbReference type="NCBI Taxonomy" id="91352"/>
    <lineage>
        <taxon>Bacteria</taxon>
        <taxon>Pseudomonadati</taxon>
        <taxon>Campylobacterota</taxon>
        <taxon>Epsilonproteobacteria</taxon>
        <taxon>Campylobacterales</taxon>
        <taxon>Campylobacteraceae</taxon>
        <taxon>Campylobacter</taxon>
    </lineage>
</organism>
<evidence type="ECO:0000256" key="6">
    <source>
        <dbReference type="ARBA" id="ARBA00034003"/>
    </source>
</evidence>
<dbReference type="PROSITE" id="PS50160">
    <property type="entry name" value="DNA_LIGASE_A3"/>
    <property type="match status" value="1"/>
</dbReference>
<protein>
    <submittedName>
        <fullName evidence="8">DNA ligase</fullName>
        <ecNumber evidence="8">6.5.1.1</ecNumber>
    </submittedName>
</protein>
<dbReference type="SUPFAM" id="SSF56091">
    <property type="entry name" value="DNA ligase/mRNA capping enzyme, catalytic domain"/>
    <property type="match status" value="1"/>
</dbReference>
<dbReference type="Proteomes" id="UP000052237">
    <property type="component" value="Unassembled WGS sequence"/>
</dbReference>
<gene>
    <name evidence="8" type="primary">ligA_2</name>
    <name evidence="8" type="ORF">ERS686654_01478</name>
</gene>
<keyword evidence="4" id="KW-0227">DNA damage</keyword>
<dbReference type="Gene3D" id="3.30.470.30">
    <property type="entry name" value="DNA ligase/mRNA capping enzyme"/>
    <property type="match status" value="1"/>
</dbReference>
<keyword evidence="5" id="KW-0234">DNA repair</keyword>
<reference evidence="8 9" key="1">
    <citation type="submission" date="2015-11" db="EMBL/GenBank/DDBJ databases">
        <authorList>
            <consortium name="Pathogen Informatics"/>
        </authorList>
    </citation>
    <scope>NUCLEOTIDE SEQUENCE [LARGE SCALE GENOMIC DNA]</scope>
    <source>
        <strain evidence="8 9">006A-0059</strain>
    </source>
</reference>
<dbReference type="InterPro" id="IPR029319">
    <property type="entry name" value="DNA_ligase_OB"/>
</dbReference>
<sequence length="272" mass="30890">MKFLALLLAVFLGLKAEVMLLKEYSDENLSGWYASEKYDGVRAIWDGKNLKSRNAKIINAPKWWLKDFPSFAIDGELWSGRGEFEFISSVVSSFDDKGWANIKFMVFDVPNAKGNLRERLEVLREFLKENPNKFIRVIEQIKINSNQDAFAFLDKVVSGGGEGIVVRNANVPYKNGRSGEILKLKKFKDSECKITKIQKGKGKFEGLLGSVTCVDIFSNVELKIGSGFSDEQRANPPKIGSIITYKYQNLTKNLKPRFPIFLRVRSDNNLTR</sequence>
<comment type="cofactor">
    <cofactor evidence="1">
        <name>a divalent metal cation</name>
        <dbReference type="ChEBI" id="CHEBI:60240"/>
    </cofactor>
</comment>
<proteinExistence type="predicted"/>
<dbReference type="Pfam" id="PF01068">
    <property type="entry name" value="DNA_ligase_A_M"/>
    <property type="match status" value="1"/>
</dbReference>
<dbReference type="EC" id="6.5.1.1" evidence="8"/>
<dbReference type="PANTHER" id="PTHR47810:SF1">
    <property type="entry name" value="DNA LIGASE B"/>
    <property type="match status" value="1"/>
</dbReference>
<dbReference type="PROSITE" id="PS00333">
    <property type="entry name" value="DNA_LIGASE_A2"/>
    <property type="match status" value="1"/>
</dbReference>
<dbReference type="InterPro" id="IPR012340">
    <property type="entry name" value="NA-bd_OB-fold"/>
</dbReference>
<dbReference type="GO" id="GO:0006310">
    <property type="term" value="P:DNA recombination"/>
    <property type="evidence" value="ECO:0007669"/>
    <property type="project" value="InterPro"/>
</dbReference>
<evidence type="ECO:0000313" key="8">
    <source>
        <dbReference type="EMBL" id="CUU84002.1"/>
    </source>
</evidence>
<dbReference type="PANTHER" id="PTHR47810">
    <property type="entry name" value="DNA LIGASE"/>
    <property type="match status" value="1"/>
</dbReference>
<keyword evidence="9" id="KW-1185">Reference proteome</keyword>
<keyword evidence="3" id="KW-0235">DNA replication</keyword>
<dbReference type="GO" id="GO:0006281">
    <property type="term" value="P:DNA repair"/>
    <property type="evidence" value="ECO:0007669"/>
    <property type="project" value="UniProtKB-KW"/>
</dbReference>
<accession>A0A0S4S050</accession>
<evidence type="ECO:0000259" key="7">
    <source>
        <dbReference type="PROSITE" id="PS50160"/>
    </source>
</evidence>
<dbReference type="GO" id="GO:0005524">
    <property type="term" value="F:ATP binding"/>
    <property type="evidence" value="ECO:0007669"/>
    <property type="project" value="InterPro"/>
</dbReference>
<evidence type="ECO:0000256" key="1">
    <source>
        <dbReference type="ARBA" id="ARBA00001968"/>
    </source>
</evidence>